<accession>A0AAD9M1V2</accession>
<evidence type="ECO:0000256" key="1">
    <source>
        <dbReference type="SAM" id="MobiDB-lite"/>
    </source>
</evidence>
<protein>
    <submittedName>
        <fullName evidence="2">Uncharacterized protein</fullName>
    </submittedName>
</protein>
<comment type="caution">
    <text evidence="2">The sequence shown here is derived from an EMBL/GenBank/DDBJ whole genome shotgun (WGS) entry which is preliminary data.</text>
</comment>
<reference evidence="2" key="1">
    <citation type="submission" date="2021-06" db="EMBL/GenBank/DDBJ databases">
        <title>Comparative genomics, transcriptomics and evolutionary studies reveal genomic signatures of adaptation to plant cell wall in hemibiotrophic fungi.</title>
        <authorList>
            <consortium name="DOE Joint Genome Institute"/>
            <person name="Baroncelli R."/>
            <person name="Diaz J.F."/>
            <person name="Benocci T."/>
            <person name="Peng M."/>
            <person name="Battaglia E."/>
            <person name="Haridas S."/>
            <person name="Andreopoulos W."/>
            <person name="Labutti K."/>
            <person name="Pangilinan J."/>
            <person name="Floch G.L."/>
            <person name="Makela M.R."/>
            <person name="Henrissat B."/>
            <person name="Grigoriev I.V."/>
            <person name="Crouch J.A."/>
            <person name="De Vries R.P."/>
            <person name="Sukno S.A."/>
            <person name="Thon M.R."/>
        </authorList>
    </citation>
    <scope>NUCLEOTIDE SEQUENCE</scope>
    <source>
        <strain evidence="2">MAFF235873</strain>
    </source>
</reference>
<proteinExistence type="predicted"/>
<organism evidence="2 3">
    <name type="scientific">Colletotrichum zoysiae</name>
    <dbReference type="NCBI Taxonomy" id="1216348"/>
    <lineage>
        <taxon>Eukaryota</taxon>
        <taxon>Fungi</taxon>
        <taxon>Dikarya</taxon>
        <taxon>Ascomycota</taxon>
        <taxon>Pezizomycotina</taxon>
        <taxon>Sordariomycetes</taxon>
        <taxon>Hypocreomycetidae</taxon>
        <taxon>Glomerellales</taxon>
        <taxon>Glomerellaceae</taxon>
        <taxon>Colletotrichum</taxon>
        <taxon>Colletotrichum graminicola species complex</taxon>
    </lineage>
</organism>
<dbReference type="Proteomes" id="UP001232148">
    <property type="component" value="Unassembled WGS sequence"/>
</dbReference>
<sequence>MAPFHQCPWENCTYTREEVPIGNVSSPEDNFKLCESKDMTDSSIFPSPSQEGCSDVLSIPETGTSTAEDTSMKATSTTASSQSQSEKKKKPNILCIPDNSRHAWKYFNKKGQICDLCANVLPNLRSTFDDGTLLIEA</sequence>
<dbReference type="EMBL" id="MU842871">
    <property type="protein sequence ID" value="KAK2028902.1"/>
    <property type="molecule type" value="Genomic_DNA"/>
</dbReference>
<name>A0AAD9M1V2_9PEZI</name>
<gene>
    <name evidence="2" type="ORF">LX32DRAFT_652742</name>
</gene>
<keyword evidence="3" id="KW-1185">Reference proteome</keyword>
<evidence type="ECO:0000313" key="3">
    <source>
        <dbReference type="Proteomes" id="UP001232148"/>
    </source>
</evidence>
<feature type="compositionally biased region" description="Polar residues" evidence="1">
    <location>
        <begin position="41"/>
        <end position="52"/>
    </location>
</feature>
<dbReference type="AlphaFoldDB" id="A0AAD9M1V2"/>
<evidence type="ECO:0000313" key="2">
    <source>
        <dbReference type="EMBL" id="KAK2028902.1"/>
    </source>
</evidence>
<feature type="region of interest" description="Disordered" evidence="1">
    <location>
        <begin position="40"/>
        <end position="92"/>
    </location>
</feature>
<feature type="compositionally biased region" description="Low complexity" evidence="1">
    <location>
        <begin position="72"/>
        <end position="84"/>
    </location>
</feature>